<evidence type="ECO:0000256" key="3">
    <source>
        <dbReference type="ARBA" id="ARBA00022741"/>
    </source>
</evidence>
<organism evidence="6 7">
    <name type="scientific">Nitrosomonas eutropha</name>
    <dbReference type="NCBI Taxonomy" id="916"/>
    <lineage>
        <taxon>Bacteria</taxon>
        <taxon>Pseudomonadati</taxon>
        <taxon>Pseudomonadota</taxon>
        <taxon>Betaproteobacteria</taxon>
        <taxon>Nitrosomonadales</taxon>
        <taxon>Nitrosomonadaceae</taxon>
        <taxon>Nitrosomonas</taxon>
    </lineage>
</organism>
<sequence>MSHTPVLELSDISKSYSDRQVLSGLSYSLAAGEYVAIMGDSGVGKSTLLNLIAGLDSPDSGEIKIDSKILPVEDEAATILRRKYLGFIFQAFHVLPHLTLLQNVSLPLLLNHLSLDRAPAMLAAVGLQGREQDFPHQLSGGELQRVAIARALVHRPRLILADEPTGNLDQDTSREILQLIRSEIKANQASAIIVTHSRLAAETADRILVLDRHGLTPISLENRK</sequence>
<dbReference type="PANTHER" id="PTHR24220">
    <property type="entry name" value="IMPORT ATP-BINDING PROTEIN"/>
    <property type="match status" value="1"/>
</dbReference>
<keyword evidence="2" id="KW-0472">Membrane</keyword>
<evidence type="ECO:0000256" key="2">
    <source>
        <dbReference type="ARBA" id="ARBA00022475"/>
    </source>
</evidence>
<dbReference type="InterPro" id="IPR003593">
    <property type="entry name" value="AAA+_ATPase"/>
</dbReference>
<dbReference type="Proteomes" id="UP000183926">
    <property type="component" value="Unassembled WGS sequence"/>
</dbReference>
<reference evidence="6 7" key="1">
    <citation type="submission" date="2016-10" db="EMBL/GenBank/DDBJ databases">
        <authorList>
            <person name="de Groot N.N."/>
        </authorList>
    </citation>
    <scope>NUCLEOTIDE SEQUENCE [LARGE SCALE GENOMIC DNA]</scope>
    <source>
        <strain evidence="6 7">Nm24</strain>
    </source>
</reference>
<dbReference type="InterPro" id="IPR015854">
    <property type="entry name" value="ABC_transpr_LolD-like"/>
</dbReference>
<dbReference type="CDD" id="cd03255">
    <property type="entry name" value="ABC_MJ0796_LolCDE_FtsE"/>
    <property type="match status" value="1"/>
</dbReference>
<name>A0A1I7EU52_9PROT</name>
<keyword evidence="3" id="KW-0547">Nucleotide-binding</keyword>
<dbReference type="Pfam" id="PF00005">
    <property type="entry name" value="ABC_tran"/>
    <property type="match status" value="1"/>
</dbReference>
<keyword evidence="1" id="KW-0813">Transport</keyword>
<accession>A0A1I7EU52</accession>
<keyword evidence="2" id="KW-1003">Cell membrane</keyword>
<proteinExistence type="predicted"/>
<dbReference type="RefSeq" id="WP_074925759.1">
    <property type="nucleotide sequence ID" value="NZ_FPBL01000001.1"/>
</dbReference>
<dbReference type="AlphaFoldDB" id="A0A1I7EU52"/>
<dbReference type="EMBL" id="FPBL01000001">
    <property type="protein sequence ID" value="SFU27467.1"/>
    <property type="molecule type" value="Genomic_DNA"/>
</dbReference>
<dbReference type="SMART" id="SM00382">
    <property type="entry name" value="AAA"/>
    <property type="match status" value="1"/>
</dbReference>
<dbReference type="SUPFAM" id="SSF52540">
    <property type="entry name" value="P-loop containing nucleoside triphosphate hydrolases"/>
    <property type="match status" value="1"/>
</dbReference>
<keyword evidence="4 6" id="KW-0067">ATP-binding</keyword>
<dbReference type="InterPro" id="IPR003439">
    <property type="entry name" value="ABC_transporter-like_ATP-bd"/>
</dbReference>
<dbReference type="GO" id="GO:0005886">
    <property type="term" value="C:plasma membrane"/>
    <property type="evidence" value="ECO:0007669"/>
    <property type="project" value="TreeGrafter"/>
</dbReference>
<evidence type="ECO:0000256" key="1">
    <source>
        <dbReference type="ARBA" id="ARBA00022448"/>
    </source>
</evidence>
<dbReference type="PROSITE" id="PS00211">
    <property type="entry name" value="ABC_TRANSPORTER_1"/>
    <property type="match status" value="1"/>
</dbReference>
<evidence type="ECO:0000259" key="5">
    <source>
        <dbReference type="PROSITE" id="PS50893"/>
    </source>
</evidence>
<dbReference type="InterPro" id="IPR017911">
    <property type="entry name" value="MacB-like_ATP-bd"/>
</dbReference>
<dbReference type="Gene3D" id="3.40.50.300">
    <property type="entry name" value="P-loop containing nucleotide triphosphate hydrolases"/>
    <property type="match status" value="1"/>
</dbReference>
<evidence type="ECO:0000313" key="6">
    <source>
        <dbReference type="EMBL" id="SFU27467.1"/>
    </source>
</evidence>
<dbReference type="GO" id="GO:0005524">
    <property type="term" value="F:ATP binding"/>
    <property type="evidence" value="ECO:0007669"/>
    <property type="project" value="UniProtKB-KW"/>
</dbReference>
<evidence type="ECO:0000313" key="7">
    <source>
        <dbReference type="Proteomes" id="UP000183926"/>
    </source>
</evidence>
<dbReference type="InterPro" id="IPR017871">
    <property type="entry name" value="ABC_transporter-like_CS"/>
</dbReference>
<dbReference type="PANTHER" id="PTHR24220:SF659">
    <property type="entry name" value="TRANSPORTER, PUTATIVE-RELATED"/>
    <property type="match status" value="1"/>
</dbReference>
<dbReference type="GO" id="GO:0016887">
    <property type="term" value="F:ATP hydrolysis activity"/>
    <property type="evidence" value="ECO:0007669"/>
    <property type="project" value="InterPro"/>
</dbReference>
<feature type="domain" description="ABC transporter" evidence="5">
    <location>
        <begin position="7"/>
        <end position="222"/>
    </location>
</feature>
<gene>
    <name evidence="6" type="ORF">SAMN05216339_10133</name>
</gene>
<dbReference type="PROSITE" id="PS50893">
    <property type="entry name" value="ABC_TRANSPORTER_2"/>
    <property type="match status" value="1"/>
</dbReference>
<dbReference type="GO" id="GO:0022857">
    <property type="term" value="F:transmembrane transporter activity"/>
    <property type="evidence" value="ECO:0007669"/>
    <property type="project" value="TreeGrafter"/>
</dbReference>
<evidence type="ECO:0000256" key="4">
    <source>
        <dbReference type="ARBA" id="ARBA00022840"/>
    </source>
</evidence>
<protein>
    <submittedName>
        <fullName evidence="6">Putative ABC transport system ATP-binding protein</fullName>
    </submittedName>
</protein>
<dbReference type="OrthoDB" id="8524638at2"/>
<dbReference type="InterPro" id="IPR027417">
    <property type="entry name" value="P-loop_NTPase"/>
</dbReference>